<evidence type="ECO:0000313" key="2">
    <source>
        <dbReference type="EMBL" id="KAL5104976.1"/>
    </source>
</evidence>
<dbReference type="Proteomes" id="UP001651158">
    <property type="component" value="Unassembled WGS sequence"/>
</dbReference>
<evidence type="ECO:0000256" key="1">
    <source>
        <dbReference type="SAM" id="MobiDB-lite"/>
    </source>
</evidence>
<accession>A0ABR4Q5Q7</accession>
<gene>
    <name evidence="2" type="ORF">TcWFU_006972</name>
</gene>
<organism evidence="2 3">
    <name type="scientific">Taenia crassiceps</name>
    <dbReference type="NCBI Taxonomy" id="6207"/>
    <lineage>
        <taxon>Eukaryota</taxon>
        <taxon>Metazoa</taxon>
        <taxon>Spiralia</taxon>
        <taxon>Lophotrochozoa</taxon>
        <taxon>Platyhelminthes</taxon>
        <taxon>Cestoda</taxon>
        <taxon>Eucestoda</taxon>
        <taxon>Cyclophyllidea</taxon>
        <taxon>Taeniidae</taxon>
        <taxon>Taenia</taxon>
    </lineage>
</organism>
<name>A0ABR4Q5Q7_9CEST</name>
<comment type="caution">
    <text evidence="2">The sequence shown here is derived from an EMBL/GenBank/DDBJ whole genome shotgun (WGS) entry which is preliminary data.</text>
</comment>
<sequence length="107" mass="11805">MKANHGNVKGGIENETTAPQLPSPFSPLLLNSASSTAVQIPTDYLCSVGRPRVILGVSWDEAQGPPFPPSDQLIDHIWLLLHILHSYRLDPINFHRIQEASCKRAGR</sequence>
<protein>
    <submittedName>
        <fullName evidence="2">Uncharacterized protein</fullName>
    </submittedName>
</protein>
<feature type="region of interest" description="Disordered" evidence="1">
    <location>
        <begin position="1"/>
        <end position="20"/>
    </location>
</feature>
<dbReference type="EMBL" id="JAKROA010000010">
    <property type="protein sequence ID" value="KAL5104976.1"/>
    <property type="molecule type" value="Genomic_DNA"/>
</dbReference>
<evidence type="ECO:0000313" key="3">
    <source>
        <dbReference type="Proteomes" id="UP001651158"/>
    </source>
</evidence>
<proteinExistence type="predicted"/>
<reference evidence="2 3" key="1">
    <citation type="journal article" date="2022" name="Front. Cell. Infect. Microbiol.">
        <title>The Genomes of Two Strains of Taenia crassiceps the Animal Model for the Study of Human Cysticercosis.</title>
        <authorList>
            <person name="Bobes R.J."/>
            <person name="Estrada K."/>
            <person name="Rios-Valencia D.G."/>
            <person name="Calderon-Gallegos A."/>
            <person name="de la Torre P."/>
            <person name="Carrero J.C."/>
            <person name="Sanchez-Flores A."/>
            <person name="Laclette J.P."/>
        </authorList>
    </citation>
    <scope>NUCLEOTIDE SEQUENCE [LARGE SCALE GENOMIC DNA]</scope>
    <source>
        <strain evidence="2">WFUcys</strain>
    </source>
</reference>
<keyword evidence="3" id="KW-1185">Reference proteome</keyword>